<keyword evidence="1" id="KW-0472">Membrane</keyword>
<name>D6PCA0_9ARCH</name>
<dbReference type="EMBL" id="GU942977">
    <property type="protein sequence ID" value="ADD93351.1"/>
    <property type="molecule type" value="Genomic_DNA"/>
</dbReference>
<reference evidence="2" key="1">
    <citation type="journal article" date="2010" name="ISME J.">
        <title>Metagenome of the Mediterranean deep chlorophyll maximum studied by direct and fosmid library 454 pyrosequencing.</title>
        <authorList>
            <person name="Ghai R."/>
            <person name="Martin-Cuadrado A.B."/>
            <person name="Molto A.G."/>
            <person name="Heredia I.G."/>
            <person name="Cabrera R."/>
            <person name="Martin J."/>
            <person name="Verdu M."/>
            <person name="Deschamps P."/>
            <person name="Moreira D."/>
            <person name="Lopez-Garcia P."/>
            <person name="Mira A."/>
            <person name="Rodriguez-Valera F."/>
        </authorList>
    </citation>
    <scope>NUCLEOTIDE SEQUENCE</scope>
</reference>
<evidence type="ECO:0000256" key="1">
    <source>
        <dbReference type="SAM" id="Phobius"/>
    </source>
</evidence>
<dbReference type="AlphaFoldDB" id="D6PCA0"/>
<evidence type="ECO:0000313" key="2">
    <source>
        <dbReference type="EMBL" id="ADD93351.1"/>
    </source>
</evidence>
<protein>
    <submittedName>
        <fullName evidence="2">Uncharacterized protein</fullName>
    </submittedName>
</protein>
<organism evidence="2">
    <name type="scientific">uncultured archaeon MedDCM-OCT-S11-C441</name>
    <dbReference type="NCBI Taxonomy" id="743103"/>
    <lineage>
        <taxon>Archaea</taxon>
        <taxon>environmental samples</taxon>
    </lineage>
</organism>
<proteinExistence type="predicted"/>
<sequence length="237" mass="26817">MGWVDIMENESNYFSLMFSDTDSRRYIFAVLAMFLLTSAYQTSVFYYFKSEEIIGKYDVPSWDVSFESVDLNEEETQIIADGTISSYFLEIDESKIMSNSYVGFLNIVVSYEETSGNFADPCDFVSVNLRPEGILAEWDNESNSLSGSSDQCTDILLFVQIYPSFDGSNVTVVSDTIDEALDHWSNETYGMGELNLEVEVNTQQRVEGLPTQQDTDEAVTVSWRLTTFVPTAKQLDV</sequence>
<keyword evidence="1" id="KW-0812">Transmembrane</keyword>
<feature type="transmembrane region" description="Helical" evidence="1">
    <location>
        <begin position="26"/>
        <end position="48"/>
    </location>
</feature>
<keyword evidence="1" id="KW-1133">Transmembrane helix</keyword>
<accession>D6PCA0</accession>